<feature type="domain" description="Calpain catalytic" evidence="8">
    <location>
        <begin position="795"/>
        <end position="1068"/>
    </location>
</feature>
<dbReference type="PANTHER" id="PTHR10183:SF379">
    <property type="entry name" value="CALPAIN-5"/>
    <property type="match status" value="1"/>
</dbReference>
<comment type="similarity">
    <text evidence="1">Belongs to the peptidase C2 family.</text>
</comment>
<dbReference type="InParanoid" id="Q387E0"/>
<dbReference type="PANTHER" id="PTHR10183">
    <property type="entry name" value="CALPAIN"/>
    <property type="match status" value="1"/>
</dbReference>
<evidence type="ECO:0000313" key="9">
    <source>
        <dbReference type="EMBL" id="EAN79091.1"/>
    </source>
</evidence>
<keyword evidence="4" id="KW-0788">Thiol protease</keyword>
<dbReference type="FunFam" id="2.60.120.380:FF:000014">
    <property type="entry name" value="Putative calpain-like cysteine peptidase"/>
    <property type="match status" value="1"/>
</dbReference>
<dbReference type="Gene3D" id="2.60.120.380">
    <property type="match status" value="1"/>
</dbReference>
<accession>Q387E0</accession>
<dbReference type="Pfam" id="PF24610">
    <property type="entry name" value="DUF7623"/>
    <property type="match status" value="10"/>
</dbReference>
<evidence type="ECO:0000256" key="2">
    <source>
        <dbReference type="ARBA" id="ARBA00022670"/>
    </source>
</evidence>
<dbReference type="AlphaFoldDB" id="Q387E0"/>
<evidence type="ECO:0000256" key="5">
    <source>
        <dbReference type="PROSITE-ProRule" id="PRU00239"/>
    </source>
</evidence>
<feature type="compositionally biased region" description="Basic and acidic residues" evidence="7">
    <location>
        <begin position="94"/>
        <end position="103"/>
    </location>
</feature>
<feature type="non-terminal residue" evidence="9">
    <location>
        <position position="1"/>
    </location>
</feature>
<evidence type="ECO:0000256" key="4">
    <source>
        <dbReference type="ARBA" id="ARBA00022807"/>
    </source>
</evidence>
<dbReference type="InterPro" id="IPR036213">
    <property type="entry name" value="Calpain_III_sf"/>
</dbReference>
<dbReference type="KEGG" id="tbr:Tb11.47.0036"/>
<dbReference type="OrthoDB" id="424753at2759"/>
<keyword evidence="10" id="KW-1185">Reference proteome</keyword>
<feature type="coiled-coil region" evidence="6">
    <location>
        <begin position="389"/>
        <end position="477"/>
    </location>
</feature>
<feature type="coiled-coil region" evidence="6">
    <location>
        <begin position="286"/>
        <end position="341"/>
    </location>
</feature>
<dbReference type="GO" id="GO:0005737">
    <property type="term" value="C:cytoplasm"/>
    <property type="evidence" value="ECO:0006056"/>
    <property type="project" value="Others"/>
</dbReference>
<comment type="caution">
    <text evidence="5">Lacks conserved residue(s) required for the propagation of feature annotation.</text>
</comment>
<evidence type="ECO:0000256" key="3">
    <source>
        <dbReference type="ARBA" id="ARBA00022801"/>
    </source>
</evidence>
<dbReference type="Proteomes" id="UP000008524">
    <property type="component" value="Chromosome 11"/>
</dbReference>
<reference evidence="9 10" key="2">
    <citation type="journal article" date="2005" name="Science">
        <title>The genome of the African trypanosome Trypanosoma brucei.</title>
        <authorList>
            <person name="Berriman M."/>
            <person name="Ghedin E."/>
            <person name="Hertz-Fowler C."/>
            <person name="Blandin G."/>
            <person name="Renauld H."/>
            <person name="Bartholomeu D.C."/>
            <person name="Lennard N.J."/>
            <person name="Caler E."/>
            <person name="Hamlin N.E."/>
            <person name="Haas B."/>
            <person name="Bohme U."/>
            <person name="Hannick L."/>
            <person name="Aslett M.A."/>
            <person name="Shallom J."/>
            <person name="Marcello L."/>
            <person name="Hou L."/>
            <person name="Wickstead B."/>
            <person name="Alsmark U.C."/>
            <person name="Arrowsmith C."/>
            <person name="Atkin R.J."/>
            <person name="Barron A.J."/>
            <person name="Bringaud F."/>
            <person name="Brooks K."/>
            <person name="Carrington M."/>
            <person name="Cherevach I."/>
            <person name="Chillingworth T.J."/>
            <person name="Churcher C."/>
            <person name="Clark L.N."/>
            <person name="Corton C.H."/>
            <person name="Cronin A."/>
            <person name="Davies R.M."/>
            <person name="Doggett J."/>
            <person name="Djikeng A."/>
            <person name="Feldblyum T."/>
            <person name="Field M.C."/>
            <person name="Fraser A."/>
            <person name="Goodhead I."/>
            <person name="Hance Z."/>
            <person name="Harper D."/>
            <person name="Harris B.R."/>
            <person name="Hauser H."/>
            <person name="Hostetler J."/>
            <person name="Ivens A."/>
            <person name="Jagels K."/>
            <person name="Johnson D."/>
            <person name="Johnson J."/>
            <person name="Jones K."/>
            <person name="Kerhornou A.X."/>
            <person name="Koo H."/>
            <person name="Larke N."/>
            <person name="Landfear S."/>
            <person name="Larkin C."/>
            <person name="Leech V."/>
            <person name="Line A."/>
            <person name="Lord A."/>
            <person name="Macleod A."/>
            <person name="Mooney P.J."/>
            <person name="Moule S."/>
            <person name="Martin D.M."/>
            <person name="Morgan G.W."/>
            <person name="Mungall K."/>
            <person name="Norbertczak H."/>
            <person name="Ormond D."/>
            <person name="Pai G."/>
            <person name="Peacock C.S."/>
            <person name="Peterson J."/>
            <person name="Quail M.A."/>
            <person name="Rabbinowitsch E."/>
            <person name="Rajandream M.A."/>
            <person name="Reitter C."/>
            <person name="Salzberg S.L."/>
            <person name="Sanders M."/>
            <person name="Schobel S."/>
            <person name="Sharp S."/>
            <person name="Simmonds M."/>
            <person name="Simpson A.J."/>
            <person name="Tallon L."/>
            <person name="Turner C.M."/>
            <person name="Tait A."/>
            <person name="Tivey A.R."/>
            <person name="Van Aken S."/>
            <person name="Walker D."/>
            <person name="Wanless D."/>
            <person name="Wang S."/>
            <person name="White B."/>
            <person name="White O."/>
            <person name="Whitehead S."/>
            <person name="Woodward J."/>
            <person name="Wortman J."/>
            <person name="Adams M.D."/>
            <person name="Embley T.M."/>
            <person name="Gull K."/>
            <person name="Ullu E."/>
            <person name="Barry J.D."/>
            <person name="Fairlamb A.H."/>
            <person name="Opperdoes F."/>
            <person name="Barrell B.G."/>
            <person name="Donelson J.E."/>
            <person name="Hall N."/>
            <person name="Fraser C.M."/>
            <person name="Melville S.E."/>
            <person name="El-Sayed N.M."/>
        </authorList>
    </citation>
    <scope>NUCLEOTIDE SEQUENCE [LARGE SCALE GENOMIC DNA]</scope>
    <source>
        <strain evidence="9 10">927/4 GUTat10.1</strain>
    </source>
</reference>
<dbReference type="InterPro" id="IPR022684">
    <property type="entry name" value="Calpain_cysteine_protease"/>
</dbReference>
<evidence type="ECO:0000256" key="6">
    <source>
        <dbReference type="SAM" id="Coils"/>
    </source>
</evidence>
<dbReference type="PROSITE" id="PS50203">
    <property type="entry name" value="CALPAIN_CAT"/>
    <property type="match status" value="1"/>
</dbReference>
<dbReference type="Gene3D" id="3.90.70.10">
    <property type="entry name" value="Cysteine proteinases"/>
    <property type="match status" value="1"/>
</dbReference>
<dbReference type="InterPro" id="IPR038765">
    <property type="entry name" value="Papain-like_cys_pep_sf"/>
</dbReference>
<gene>
    <name evidence="9" type="ORF">Tb11.47.0036</name>
</gene>
<dbReference type="GeneID" id="3665538"/>
<organism evidence="9 10">
    <name type="scientific">Trypanosoma brucei brucei (strain 927/4 GUTat10.1)</name>
    <dbReference type="NCBI Taxonomy" id="185431"/>
    <lineage>
        <taxon>Eukaryota</taxon>
        <taxon>Discoba</taxon>
        <taxon>Euglenozoa</taxon>
        <taxon>Kinetoplastea</taxon>
        <taxon>Metakinetoplastina</taxon>
        <taxon>Trypanosomatida</taxon>
        <taxon>Trypanosomatidae</taxon>
        <taxon>Trypanosoma</taxon>
    </lineage>
</organism>
<dbReference type="InterPro" id="IPR056040">
    <property type="entry name" value="DUF7623"/>
</dbReference>
<keyword evidence="2" id="KW-0645">Protease</keyword>
<protein>
    <submittedName>
        <fullName evidence="9">Calpain, putative</fullName>
    </submittedName>
</protein>
<keyword evidence="3" id="KW-0378">Hydrolase</keyword>
<evidence type="ECO:0000259" key="8">
    <source>
        <dbReference type="PROSITE" id="PS50203"/>
    </source>
</evidence>
<proteinExistence type="inferred from homology"/>
<dbReference type="RefSeq" id="XP_828203.1">
    <property type="nucleotide sequence ID" value="XM_823110.1"/>
</dbReference>
<keyword evidence="6" id="KW-0175">Coiled coil</keyword>
<reference evidence="9 10" key="1">
    <citation type="journal article" date="2005" name="Science">
        <title>Comparative genomics of trypanosomatid parasitic protozoa.</title>
        <authorList>
            <person name="El-Sayed N.M."/>
            <person name="Myler P.J."/>
            <person name="Blandin G."/>
            <person name="Berriman M."/>
            <person name="Crabtree J."/>
            <person name="Aggarwal G."/>
            <person name="Caler E."/>
            <person name="Renauld H."/>
            <person name="Worthey E.A."/>
            <person name="Hertz-Fowler C."/>
            <person name="Ghedin E."/>
            <person name="Peacock C."/>
            <person name="Bartholomeu D.C."/>
            <person name="Haas B.J."/>
            <person name="Tran A.N."/>
            <person name="Wortman J.R."/>
            <person name="Alsmark U.C."/>
            <person name="Angiuoli S."/>
            <person name="Anupama A."/>
            <person name="Badger J."/>
            <person name="Bringaud F."/>
            <person name="Cadag E."/>
            <person name="Carlton J.M."/>
            <person name="Cerqueira G.C."/>
            <person name="Creasy T."/>
            <person name="Delcher A.L."/>
            <person name="Djikeng A."/>
            <person name="Embley T.M."/>
            <person name="Hauser C."/>
            <person name="Ivens A.C."/>
            <person name="Kummerfeld S.K."/>
            <person name="Pereira-Leal J.B."/>
            <person name="Nilsson D."/>
            <person name="Peterson J."/>
            <person name="Salzberg S.L."/>
            <person name="Shallom J."/>
            <person name="Silva J.C."/>
            <person name="Sundaram J."/>
            <person name="Westenberger S."/>
            <person name="White O."/>
            <person name="Melville S.E."/>
            <person name="Donelson J.E."/>
            <person name="Andersson B."/>
            <person name="Stuart K.D."/>
            <person name="Hall N."/>
        </authorList>
    </citation>
    <scope>NUCLEOTIDE SEQUENCE [LARGE SCALE GENOMIC DNA]</scope>
    <source>
        <strain evidence="9 10">927/4 GUTat10.1</strain>
    </source>
</reference>
<dbReference type="GO" id="GO:0004198">
    <property type="term" value="F:calcium-dependent cysteine-type endopeptidase activity"/>
    <property type="evidence" value="ECO:0000255"/>
    <property type="project" value="GeneDB"/>
</dbReference>
<dbReference type="SUPFAM" id="SSF54001">
    <property type="entry name" value="Cysteine proteinases"/>
    <property type="match status" value="1"/>
</dbReference>
<dbReference type="SUPFAM" id="SSF49758">
    <property type="entry name" value="Calpain large subunit, middle domain (domain III)"/>
    <property type="match status" value="1"/>
</dbReference>
<name>Q387E0_TRYB2</name>
<dbReference type="PaxDb" id="5691-EAN79091"/>
<feature type="region of interest" description="Disordered" evidence="7">
    <location>
        <begin position="94"/>
        <end position="117"/>
    </location>
</feature>
<sequence length="1409" mass="158947">KLIAEDREGNAARIAELEAAMNEHSHELAKLKASDSRSFLDPMPEGVPLSELELDKDEKFSTMEEERRKLIAEDREGNATRIAELEAAMNEHSHELAKLKASDSRSFLDPMPEGVPLSELELDKDEKFSTMEEERRKLIAEDREGNAARIAELEVAMNEHSHELAKLKASDSRSFLDPMPEGVPLSELELDKDEKFSTMEEERRKLIAEDREGNATRIAELEVAMNEHSHELAKLKASDSRSFLDPMPEGVPLSELGLDKDEKFSTMEEERRKLIAEDREGNATRIAELEVAMNEYSHELAKLKASDSRSFLDPMPEGVPLSELELDKDEKFSTMEEERRKLIAEDREGNATRICRLERKMGRRVDKLAKLKASYSRSFLDPMPEGVPLNELELDKDEKFSTMEEERRKLIAEDREGNATRIAELEVAMNEHSHELAKLKASDSRSFLDPMPEGVPLSELELDKDEKFSTMEEERRKLIAEDREGNATRIAELEECMSARVRNLAICKSTLGGVIVDERIGLVPLYLLPLGEDSVLSSLTSKLESMRCGGCLPDSVAVRDIQEQIICRVEKLAEVYLEHELDFLETVDGISVSQIALSDDKVFCEMQRSLRQLRKSPVRNAEAIRDIEYAMNNIVRELSSKLLLEDCSYLNQCPHGVPLADLPLDNRLFREIELKRRRLKEDDPLKNATRIRELEMKLNDHAERLAALMLSEERAFLEPCSHGLPLSRLQLGEDSSFLAMERERRKLLREGGKDKNRIRYLEECMREHVSNVALSLISWQDVQFHEANHSVAEMWPRIGELYPEGIRNSVFPEITQPGDTSSAPGELGYLAPFIAALSQHPPLIHRLLETKTHPVNGPYSFIFFDPNSNPVRVDIDDRVPVDAKCEPKFTRVPHRSWYPLLLEKAYAKFVGGYAKLDQCTPHETLHDLTGRPVTHIPFDEKRADGIKIGDFRSVKFWKGIKRDLAAGDVIMAMTNGSVPDGLHSQCSYALLSVIETVHESNDVSDIVIKLHNCYYDSPTYDGPLCNDDDNWTDGLKRLCHYNPEEDALYIPVPVFLRNFSSMQRCHINCGDRLTAPGEWTGVSCGGNPKFTTFRNNPIYLVENKTSRPVTILAELRHQAPVFFDADGVNHYHQSGLALLQQHHVSEIITWLLTSTTHRFLQKGILMDTREICSRMEIPPNTTCYLVPYTLKRGSYGKFNVSLYPASSDITLVPLAALCNSHVVINVDVLLKPGSREGRRVDFSVHEACDVHLLLHQNKITDPASVKRGNLLAEDEVSMSVNDERMSVLATTRDTSNAREQSLALELPTAGRYSVFIECRSRLRTGECPCTLSIYSPSRAKTRLAPLPPSGTQSVLPAIAPRQPPRQPALYGRRLDQPPLSAGTVRAAAATLPVGLVPAPPKSGTTPQRR</sequence>
<feature type="region of interest" description="Disordered" evidence="7">
    <location>
        <begin position="1347"/>
        <end position="1377"/>
    </location>
</feature>
<dbReference type="InterPro" id="IPR001300">
    <property type="entry name" value="Peptidase_C2_calpain_cat"/>
</dbReference>
<evidence type="ECO:0000256" key="7">
    <source>
        <dbReference type="SAM" id="MobiDB-lite"/>
    </source>
</evidence>
<evidence type="ECO:0000256" key="1">
    <source>
        <dbReference type="ARBA" id="ARBA00007623"/>
    </source>
</evidence>
<dbReference type="GO" id="GO:0006508">
    <property type="term" value="P:proteolysis"/>
    <property type="evidence" value="ECO:0000255"/>
    <property type="project" value="GeneDB"/>
</dbReference>
<dbReference type="eggNOG" id="KOG0045">
    <property type="taxonomic scope" value="Eukaryota"/>
</dbReference>
<dbReference type="Pfam" id="PF00648">
    <property type="entry name" value="Peptidase_C2"/>
    <property type="match status" value="1"/>
</dbReference>
<dbReference type="SMART" id="SM00230">
    <property type="entry name" value="CysPc"/>
    <property type="match status" value="1"/>
</dbReference>
<dbReference type="EMBL" id="CH464491">
    <property type="protein sequence ID" value="EAN79091.1"/>
    <property type="molecule type" value="Genomic_DNA"/>
</dbReference>
<evidence type="ECO:0000313" key="10">
    <source>
        <dbReference type="Proteomes" id="UP000008524"/>
    </source>
</evidence>